<keyword evidence="1" id="KW-0812">Transmembrane</keyword>
<accession>A0A0K2U0K2</accession>
<sequence>YLPHIRLCAWSYPCLKGGFDPNVVHTWVERLHRRHTKLAYALLPPSLTGCSFWSRLFQFFLNGIVPFLRLLLLFYARDLFIDIGDD</sequence>
<feature type="non-terminal residue" evidence="2">
    <location>
        <position position="1"/>
    </location>
</feature>
<keyword evidence="1" id="KW-1133">Transmembrane helix</keyword>
<proteinExistence type="predicted"/>
<reference evidence="2" key="1">
    <citation type="submission" date="2014-05" db="EMBL/GenBank/DDBJ databases">
        <authorList>
            <person name="Chronopoulou M."/>
        </authorList>
    </citation>
    <scope>NUCLEOTIDE SEQUENCE</scope>
    <source>
        <tissue evidence="2">Whole organism</tissue>
    </source>
</reference>
<keyword evidence="1" id="KW-0472">Membrane</keyword>
<dbReference type="EMBL" id="HACA01014096">
    <property type="protein sequence ID" value="CDW31457.1"/>
    <property type="molecule type" value="Transcribed_RNA"/>
</dbReference>
<evidence type="ECO:0000313" key="2">
    <source>
        <dbReference type="EMBL" id="CDW31457.1"/>
    </source>
</evidence>
<protein>
    <submittedName>
        <fullName evidence="2">Uncharacterized protein</fullName>
    </submittedName>
</protein>
<evidence type="ECO:0000256" key="1">
    <source>
        <dbReference type="SAM" id="Phobius"/>
    </source>
</evidence>
<name>A0A0K2U0K2_LEPSM</name>
<organism evidence="2">
    <name type="scientific">Lepeophtheirus salmonis</name>
    <name type="common">Salmon louse</name>
    <name type="synonym">Caligus salmonis</name>
    <dbReference type="NCBI Taxonomy" id="72036"/>
    <lineage>
        <taxon>Eukaryota</taxon>
        <taxon>Metazoa</taxon>
        <taxon>Ecdysozoa</taxon>
        <taxon>Arthropoda</taxon>
        <taxon>Crustacea</taxon>
        <taxon>Multicrustacea</taxon>
        <taxon>Hexanauplia</taxon>
        <taxon>Copepoda</taxon>
        <taxon>Siphonostomatoida</taxon>
        <taxon>Caligidae</taxon>
        <taxon>Lepeophtheirus</taxon>
    </lineage>
</organism>
<feature type="transmembrane region" description="Helical" evidence="1">
    <location>
        <begin position="56"/>
        <end position="76"/>
    </location>
</feature>
<dbReference type="AlphaFoldDB" id="A0A0K2U0K2"/>